<accession>A0A9X7ZF42</accession>
<dbReference type="PANTHER" id="PTHR39456">
    <property type="entry name" value="METAL-DEPENDENT HYDROLASE"/>
    <property type="match status" value="1"/>
</dbReference>
<gene>
    <name evidence="3" type="ORF">K3U94_04445</name>
</gene>
<proteinExistence type="predicted"/>
<organism evidence="3 4">
    <name type="scientific">Mycolicibacter heraklionensis</name>
    <dbReference type="NCBI Taxonomy" id="512402"/>
    <lineage>
        <taxon>Bacteria</taxon>
        <taxon>Bacillati</taxon>
        <taxon>Actinomycetota</taxon>
        <taxon>Actinomycetes</taxon>
        <taxon>Mycobacteriales</taxon>
        <taxon>Mycobacteriaceae</taxon>
        <taxon>Mycolicibacter</taxon>
    </lineage>
</organism>
<keyword evidence="2" id="KW-0472">Membrane</keyword>
<keyword evidence="2" id="KW-0812">Transmembrane</keyword>
<keyword evidence="2" id="KW-1133">Transmembrane helix</keyword>
<evidence type="ECO:0000313" key="4">
    <source>
        <dbReference type="Proteomes" id="UP000825008"/>
    </source>
</evidence>
<dbReference type="KEGG" id="mher:K3U94_04445"/>
<evidence type="ECO:0000256" key="2">
    <source>
        <dbReference type="SAM" id="Phobius"/>
    </source>
</evidence>
<feature type="transmembrane region" description="Helical" evidence="2">
    <location>
        <begin position="207"/>
        <end position="228"/>
    </location>
</feature>
<reference evidence="3" key="1">
    <citation type="submission" date="2021-08" db="EMBL/GenBank/DDBJ databases">
        <title>Whole genome sequencing of non-tuberculosis mycobacteria type-strains.</title>
        <authorList>
            <person name="Igarashi Y."/>
            <person name="Osugi A."/>
            <person name="Mitarai S."/>
        </authorList>
    </citation>
    <scope>NUCLEOTIDE SEQUENCE</scope>
    <source>
        <strain evidence="3">JCM 30995</strain>
    </source>
</reference>
<name>A0A9X7ZF42_9MYCO</name>
<dbReference type="EMBL" id="CP080997">
    <property type="protein sequence ID" value="QZA08556.1"/>
    <property type="molecule type" value="Genomic_DNA"/>
</dbReference>
<dbReference type="InterPro" id="IPR016516">
    <property type="entry name" value="UCP07580"/>
</dbReference>
<feature type="region of interest" description="Disordered" evidence="1">
    <location>
        <begin position="1"/>
        <end position="20"/>
    </location>
</feature>
<evidence type="ECO:0000313" key="3">
    <source>
        <dbReference type="EMBL" id="QZA08556.1"/>
    </source>
</evidence>
<evidence type="ECO:0000256" key="1">
    <source>
        <dbReference type="SAM" id="MobiDB-lite"/>
    </source>
</evidence>
<dbReference type="PANTHER" id="PTHR39456:SF1">
    <property type="entry name" value="METAL-DEPENDENT HYDROLASE"/>
    <property type="match status" value="1"/>
</dbReference>
<keyword evidence="3" id="KW-0378">Hydrolase</keyword>
<dbReference type="AlphaFoldDB" id="A0A9X7ZF42"/>
<dbReference type="Pfam" id="PF10118">
    <property type="entry name" value="Metal_hydrol"/>
    <property type="match status" value="1"/>
</dbReference>
<dbReference type="PIRSF" id="PIRSF007580">
    <property type="entry name" value="UCP07580"/>
    <property type="match status" value="1"/>
</dbReference>
<feature type="compositionally biased region" description="Low complexity" evidence="1">
    <location>
        <begin position="7"/>
        <end position="20"/>
    </location>
</feature>
<dbReference type="Proteomes" id="UP000825008">
    <property type="component" value="Chromosome"/>
</dbReference>
<dbReference type="RefSeq" id="WP_220695710.1">
    <property type="nucleotide sequence ID" value="NZ_CP080997.1"/>
</dbReference>
<sequence length="298" mass="33174">MANGHSGKAAVAAAPAGAKPSYPKTRRLRFNFGEGAASGKYFVDDDIVFSHFVAGLSGGFPPGEEGFIRSVRHFTDQISDPVLKKRVAGFIGQESTHGQEHRRLNDKLVAMGYPIAWWDSEPMEKRLLWLERRLGRYGHLALTAAAEHYTAVLAQRILSSDELQEIPGDAEVWNLLNWHALEELEHKSVAFDVYRAMGGSERVRIEVMAVLGVVTLPIVVTALAVSLARDPNARRQPLRLVREAHALFRGPIFKGAARELAKYLRPGFHPDDIDTGRILDQWRRELFGADGVLVDHLK</sequence>
<protein>
    <submittedName>
        <fullName evidence="3">Metal-dependent hydrolase</fullName>
    </submittedName>
</protein>
<dbReference type="GO" id="GO:0016787">
    <property type="term" value="F:hydrolase activity"/>
    <property type="evidence" value="ECO:0007669"/>
    <property type="project" value="UniProtKB-KW"/>
</dbReference>